<feature type="transmembrane region" description="Helical" evidence="1">
    <location>
        <begin position="60"/>
        <end position="81"/>
    </location>
</feature>
<keyword evidence="1" id="KW-0472">Membrane</keyword>
<accession>A0A3N4M4X7</accession>
<sequence>MLLTEPISFGMKRLDTKIENKIENLDKKIEVEFSEFFAKQTDNINTILNNLASLKTMTSVLYFIVISGAVGRGGGLLGYFIKVHFSHCNQNSAAQVQYISLKTRLSK</sequence>
<evidence type="ECO:0000313" key="3">
    <source>
        <dbReference type="Proteomes" id="UP000267821"/>
    </source>
</evidence>
<protein>
    <submittedName>
        <fullName evidence="2">Uncharacterized protein</fullName>
    </submittedName>
</protein>
<dbReference type="AlphaFoldDB" id="A0A3N4M4X7"/>
<name>A0A3N4M4X7_9PEZI</name>
<proteinExistence type="predicted"/>
<dbReference type="Proteomes" id="UP000267821">
    <property type="component" value="Unassembled WGS sequence"/>
</dbReference>
<keyword evidence="1" id="KW-0812">Transmembrane</keyword>
<evidence type="ECO:0000313" key="2">
    <source>
        <dbReference type="EMBL" id="RPB28978.1"/>
    </source>
</evidence>
<dbReference type="InParanoid" id="A0A3N4M4X7"/>
<organism evidence="2 3">
    <name type="scientific">Terfezia boudieri ATCC MYA-4762</name>
    <dbReference type="NCBI Taxonomy" id="1051890"/>
    <lineage>
        <taxon>Eukaryota</taxon>
        <taxon>Fungi</taxon>
        <taxon>Dikarya</taxon>
        <taxon>Ascomycota</taxon>
        <taxon>Pezizomycotina</taxon>
        <taxon>Pezizomycetes</taxon>
        <taxon>Pezizales</taxon>
        <taxon>Pezizaceae</taxon>
        <taxon>Terfezia</taxon>
    </lineage>
</organism>
<gene>
    <name evidence="2" type="ORF">L211DRAFT_251700</name>
</gene>
<keyword evidence="1" id="KW-1133">Transmembrane helix</keyword>
<reference evidence="2 3" key="1">
    <citation type="journal article" date="2018" name="Nat. Ecol. Evol.">
        <title>Pezizomycetes genomes reveal the molecular basis of ectomycorrhizal truffle lifestyle.</title>
        <authorList>
            <person name="Murat C."/>
            <person name="Payen T."/>
            <person name="Noel B."/>
            <person name="Kuo A."/>
            <person name="Morin E."/>
            <person name="Chen J."/>
            <person name="Kohler A."/>
            <person name="Krizsan K."/>
            <person name="Balestrini R."/>
            <person name="Da Silva C."/>
            <person name="Montanini B."/>
            <person name="Hainaut M."/>
            <person name="Levati E."/>
            <person name="Barry K.W."/>
            <person name="Belfiori B."/>
            <person name="Cichocki N."/>
            <person name="Clum A."/>
            <person name="Dockter R.B."/>
            <person name="Fauchery L."/>
            <person name="Guy J."/>
            <person name="Iotti M."/>
            <person name="Le Tacon F."/>
            <person name="Lindquist E.A."/>
            <person name="Lipzen A."/>
            <person name="Malagnac F."/>
            <person name="Mello A."/>
            <person name="Molinier V."/>
            <person name="Miyauchi S."/>
            <person name="Poulain J."/>
            <person name="Riccioni C."/>
            <person name="Rubini A."/>
            <person name="Sitrit Y."/>
            <person name="Splivallo R."/>
            <person name="Traeger S."/>
            <person name="Wang M."/>
            <person name="Zifcakova L."/>
            <person name="Wipf D."/>
            <person name="Zambonelli A."/>
            <person name="Paolocci F."/>
            <person name="Nowrousian M."/>
            <person name="Ottonello S."/>
            <person name="Baldrian P."/>
            <person name="Spatafora J.W."/>
            <person name="Henrissat B."/>
            <person name="Nagy L.G."/>
            <person name="Aury J.M."/>
            <person name="Wincker P."/>
            <person name="Grigoriev I.V."/>
            <person name="Bonfante P."/>
            <person name="Martin F.M."/>
        </authorList>
    </citation>
    <scope>NUCLEOTIDE SEQUENCE [LARGE SCALE GENOMIC DNA]</scope>
    <source>
        <strain evidence="2 3">ATCC MYA-4762</strain>
    </source>
</reference>
<evidence type="ECO:0000256" key="1">
    <source>
        <dbReference type="SAM" id="Phobius"/>
    </source>
</evidence>
<dbReference type="EMBL" id="ML121528">
    <property type="protein sequence ID" value="RPB28978.1"/>
    <property type="molecule type" value="Genomic_DNA"/>
</dbReference>
<keyword evidence="3" id="KW-1185">Reference proteome</keyword>